<feature type="transmembrane region" description="Helical" evidence="8">
    <location>
        <begin position="138"/>
        <end position="157"/>
    </location>
</feature>
<feature type="transmembrane region" description="Helical" evidence="8">
    <location>
        <begin position="382"/>
        <end position="401"/>
    </location>
</feature>
<dbReference type="InterPro" id="IPR050297">
    <property type="entry name" value="LipidA_mod_glycosyltrf_83"/>
</dbReference>
<dbReference type="EC" id="2.4.-.-" evidence="9"/>
<feature type="transmembrane region" description="Helical" evidence="8">
    <location>
        <begin position="234"/>
        <end position="254"/>
    </location>
</feature>
<feature type="transmembrane region" description="Helical" evidence="8">
    <location>
        <begin position="193"/>
        <end position="222"/>
    </location>
</feature>
<keyword evidence="2" id="KW-1003">Cell membrane</keyword>
<proteinExistence type="predicted"/>
<comment type="caution">
    <text evidence="9">The sequence shown here is derived from an EMBL/GenBank/DDBJ whole genome shotgun (WGS) entry which is preliminary data.</text>
</comment>
<feature type="transmembrane region" description="Helical" evidence="8">
    <location>
        <begin position="112"/>
        <end position="132"/>
    </location>
</feature>
<sequence>MAPGSAAPADPDRLGALVTQGMGDKQVLSPALLLVLIAVLIIFAGSAFYFAQIQNVWVDETTQLSGATLAPGTLIGWLAGKLTLPLGVPADRMPPFSYFLDMIGWRVWGNNVLAFRLYHAALTAGGIALLVAATGRRFGWLAALIAGLTLALSPKLIETAVEIRAYPIFFALSCAQVAMLVHGGVSARLARLALFTLLGIAGLYTHFFGLVAASAFFAAAFVDARDRRDAVRVIIAYALLLLIAAGLMPFVFGATAASSLVAPPATGLGGLVSYGLQLISNSTILIQPAVAILYFAGAGLLILIALMGVSARIGRERLAARHDPAILLTLALLAGLVVTIGAGFLVKGFQTMTPRYSIWMLPPIAVLVGAAASGALTPTGRITTWLRGGALAIFGIGAVLGQANFLKRADWFIHGPSTTLEAMAAQGGRSVAILHVGPAWQWGFFPLNWRHHSTMPQWLLLPDGRSVARLDGGDHPEEHPLPLSTLDGYGTLVVSAVELKNYHDLRALAQTGASPPPGSLAPALDLAGWTSEPAVEKPGNFNFTGQLYRRNPSSRAVAPLPRDPD</sequence>
<dbReference type="PANTHER" id="PTHR33908:SF11">
    <property type="entry name" value="MEMBRANE PROTEIN"/>
    <property type="match status" value="1"/>
</dbReference>
<accession>A0A9X1ISV4</accession>
<gene>
    <name evidence="9" type="ORF">KK488_17085</name>
</gene>
<evidence type="ECO:0000256" key="4">
    <source>
        <dbReference type="ARBA" id="ARBA00022679"/>
    </source>
</evidence>
<feature type="transmembrane region" description="Helical" evidence="8">
    <location>
        <begin position="358"/>
        <end position="376"/>
    </location>
</feature>
<dbReference type="PANTHER" id="PTHR33908">
    <property type="entry name" value="MANNOSYLTRANSFERASE YKCB-RELATED"/>
    <property type="match status" value="1"/>
</dbReference>
<feature type="transmembrane region" description="Helical" evidence="8">
    <location>
        <begin position="169"/>
        <end position="187"/>
    </location>
</feature>
<evidence type="ECO:0000313" key="10">
    <source>
        <dbReference type="Proteomes" id="UP001138757"/>
    </source>
</evidence>
<organism evidence="9 10">
    <name type="scientific">Sphingobium nicotianae</name>
    <dbReference type="NCBI Taxonomy" id="2782607"/>
    <lineage>
        <taxon>Bacteria</taxon>
        <taxon>Pseudomonadati</taxon>
        <taxon>Pseudomonadota</taxon>
        <taxon>Alphaproteobacteria</taxon>
        <taxon>Sphingomonadales</taxon>
        <taxon>Sphingomonadaceae</taxon>
        <taxon>Sphingobium</taxon>
    </lineage>
</organism>
<protein>
    <submittedName>
        <fullName evidence="9">Glycosyltransferase family 39 protein</fullName>
        <ecNumber evidence="9">2.4.-.-</ecNumber>
    </submittedName>
</protein>
<evidence type="ECO:0000256" key="6">
    <source>
        <dbReference type="ARBA" id="ARBA00022989"/>
    </source>
</evidence>
<keyword evidence="5 8" id="KW-0812">Transmembrane</keyword>
<feature type="transmembrane region" description="Helical" evidence="8">
    <location>
        <begin position="291"/>
        <end position="313"/>
    </location>
</feature>
<evidence type="ECO:0000313" key="9">
    <source>
        <dbReference type="EMBL" id="MBT2188670.1"/>
    </source>
</evidence>
<evidence type="ECO:0000256" key="3">
    <source>
        <dbReference type="ARBA" id="ARBA00022676"/>
    </source>
</evidence>
<keyword evidence="3 9" id="KW-0328">Glycosyltransferase</keyword>
<dbReference type="EMBL" id="JAHGAW010000012">
    <property type="protein sequence ID" value="MBT2188670.1"/>
    <property type="molecule type" value="Genomic_DNA"/>
</dbReference>
<reference evidence="9" key="1">
    <citation type="submission" date="2021-05" db="EMBL/GenBank/DDBJ databases">
        <title>Genome of Sphingobium sp. strain.</title>
        <authorList>
            <person name="Fan R."/>
        </authorList>
    </citation>
    <scope>NUCLEOTIDE SEQUENCE</scope>
    <source>
        <strain evidence="9">H33</strain>
    </source>
</reference>
<evidence type="ECO:0000256" key="2">
    <source>
        <dbReference type="ARBA" id="ARBA00022475"/>
    </source>
</evidence>
<evidence type="ECO:0000256" key="7">
    <source>
        <dbReference type="ARBA" id="ARBA00023136"/>
    </source>
</evidence>
<dbReference type="Proteomes" id="UP001138757">
    <property type="component" value="Unassembled WGS sequence"/>
</dbReference>
<dbReference type="RefSeq" id="WP_214624927.1">
    <property type="nucleotide sequence ID" value="NZ_JAHGAW010000012.1"/>
</dbReference>
<evidence type="ECO:0000256" key="8">
    <source>
        <dbReference type="SAM" id="Phobius"/>
    </source>
</evidence>
<comment type="subcellular location">
    <subcellularLocation>
        <location evidence="1">Cell membrane</location>
        <topology evidence="1">Multi-pass membrane protein</topology>
    </subcellularLocation>
</comment>
<name>A0A9X1ISV4_9SPHN</name>
<evidence type="ECO:0000256" key="5">
    <source>
        <dbReference type="ARBA" id="ARBA00022692"/>
    </source>
</evidence>
<dbReference type="GO" id="GO:0005886">
    <property type="term" value="C:plasma membrane"/>
    <property type="evidence" value="ECO:0007669"/>
    <property type="project" value="UniProtKB-SubCell"/>
</dbReference>
<keyword evidence="7 8" id="KW-0472">Membrane</keyword>
<dbReference type="AlphaFoldDB" id="A0A9X1ISV4"/>
<feature type="transmembrane region" description="Helical" evidence="8">
    <location>
        <begin position="31"/>
        <end position="51"/>
    </location>
</feature>
<keyword evidence="10" id="KW-1185">Reference proteome</keyword>
<keyword evidence="6 8" id="KW-1133">Transmembrane helix</keyword>
<dbReference type="GO" id="GO:0016763">
    <property type="term" value="F:pentosyltransferase activity"/>
    <property type="evidence" value="ECO:0007669"/>
    <property type="project" value="TreeGrafter"/>
</dbReference>
<keyword evidence="4 9" id="KW-0808">Transferase</keyword>
<feature type="transmembrane region" description="Helical" evidence="8">
    <location>
        <begin position="325"/>
        <end position="346"/>
    </location>
</feature>
<evidence type="ECO:0000256" key="1">
    <source>
        <dbReference type="ARBA" id="ARBA00004651"/>
    </source>
</evidence>
<dbReference type="GO" id="GO:0009103">
    <property type="term" value="P:lipopolysaccharide biosynthetic process"/>
    <property type="evidence" value="ECO:0007669"/>
    <property type="project" value="UniProtKB-ARBA"/>
</dbReference>